<reference evidence="2 3" key="1">
    <citation type="journal article" date="2019" name="Emerg. Microbes Infect.">
        <title>Comprehensive subspecies identification of 175 nontuberculous mycobacteria species based on 7547 genomic profiles.</title>
        <authorList>
            <person name="Matsumoto Y."/>
            <person name="Kinjo T."/>
            <person name="Motooka D."/>
            <person name="Nabeya D."/>
            <person name="Jung N."/>
            <person name="Uechi K."/>
            <person name="Horii T."/>
            <person name="Iida T."/>
            <person name="Fujita J."/>
            <person name="Nakamura S."/>
        </authorList>
    </citation>
    <scope>NUCLEOTIDE SEQUENCE [LARGE SCALE GENOMIC DNA]</scope>
    <source>
        <strain evidence="2 3">JCM 12405</strain>
    </source>
</reference>
<keyword evidence="1" id="KW-0732">Signal</keyword>
<dbReference type="AlphaFoldDB" id="A0A7I7VT95"/>
<dbReference type="Proteomes" id="UP000467201">
    <property type="component" value="Chromosome"/>
</dbReference>
<feature type="chain" id="PRO_5029675049" evidence="1">
    <location>
        <begin position="25"/>
        <end position="58"/>
    </location>
</feature>
<sequence length="58" mass="5855">MRALMIATATLVIGGFAATGVAVAQPVPSADELTAKLQRALNTSLAAGERASELEGSR</sequence>
<accession>A0A7I7VT95</accession>
<proteinExistence type="predicted"/>
<gene>
    <name evidence="2" type="ORF">MDOR_08470</name>
</gene>
<evidence type="ECO:0000313" key="2">
    <source>
        <dbReference type="EMBL" id="BBZ06678.1"/>
    </source>
</evidence>
<feature type="signal peptide" evidence="1">
    <location>
        <begin position="1"/>
        <end position="24"/>
    </location>
</feature>
<evidence type="ECO:0000313" key="3">
    <source>
        <dbReference type="Proteomes" id="UP000467201"/>
    </source>
</evidence>
<organism evidence="2 3">
    <name type="scientific">Mycolicibacterium doricum</name>
    <dbReference type="NCBI Taxonomy" id="126673"/>
    <lineage>
        <taxon>Bacteria</taxon>
        <taxon>Bacillati</taxon>
        <taxon>Actinomycetota</taxon>
        <taxon>Actinomycetes</taxon>
        <taxon>Mycobacteriales</taxon>
        <taxon>Mycobacteriaceae</taxon>
        <taxon>Mycolicibacterium</taxon>
    </lineage>
</organism>
<name>A0A7I7VT95_9MYCO</name>
<dbReference type="RefSeq" id="WP_163784086.1">
    <property type="nucleotide sequence ID" value="NZ_AP022605.1"/>
</dbReference>
<protein>
    <submittedName>
        <fullName evidence="2">Uncharacterized protein</fullName>
    </submittedName>
</protein>
<evidence type="ECO:0000256" key="1">
    <source>
        <dbReference type="SAM" id="SignalP"/>
    </source>
</evidence>
<dbReference type="KEGG" id="mdr:MDOR_08470"/>
<dbReference type="EMBL" id="AP022605">
    <property type="protein sequence ID" value="BBZ06678.1"/>
    <property type="molecule type" value="Genomic_DNA"/>
</dbReference>